<gene>
    <name evidence="1" type="ORF">M9H77_28935</name>
</gene>
<keyword evidence="2" id="KW-1185">Reference proteome</keyword>
<name>A0ACC0AI69_CATRO</name>
<evidence type="ECO:0000313" key="1">
    <source>
        <dbReference type="EMBL" id="KAI5660142.1"/>
    </source>
</evidence>
<dbReference type="EMBL" id="CM044706">
    <property type="protein sequence ID" value="KAI5660142.1"/>
    <property type="molecule type" value="Genomic_DNA"/>
</dbReference>
<dbReference type="Proteomes" id="UP001060085">
    <property type="component" value="Linkage Group LG06"/>
</dbReference>
<protein>
    <submittedName>
        <fullName evidence="1">Uncharacterized protein</fullName>
    </submittedName>
</protein>
<evidence type="ECO:0000313" key="2">
    <source>
        <dbReference type="Proteomes" id="UP001060085"/>
    </source>
</evidence>
<sequence length="403" mass="44312">MWPNHKLIHPSAQLLQTPTPPPLPPSTQTPGTTAPLPPPIVKQCFKFSRRELAICTNSSLLLLLGSQTLEPLQFQKARAEEIPEKTSSEEGVAEEVQENTENASSEEQGAVEIQEKTEKTSPGELGAEEIQQKTDEIQENNEKTSPEEVGVEEIQEKTDKTNPEEPPKKIDYCEEQSLTNRAFLDVAVDGKPIGRIVIGLYGERAPFGTSRFSDLVSGAAGISYRRKEFIKIMPNYVQHGGVRSYGVDADLARNAGKNLASERLMDEWEKQYQSCPGTKNLATTVGIVVRDPSKPPPKLKLVARKGKLEIDQEEVGVAPNGTEFVISIKDSPELDASTLVVGRVLEGIDVVEKIGQVKTVQENTSSPYFRVAKLIGDKRAVVAERGFNRPYSRVIVTNCGLIK</sequence>
<accession>A0ACC0AI69</accession>
<proteinExistence type="predicted"/>
<reference evidence="2" key="1">
    <citation type="journal article" date="2023" name="Nat. Plants">
        <title>Single-cell RNA sequencing provides a high-resolution roadmap for understanding the multicellular compartmentation of specialized metabolism.</title>
        <authorList>
            <person name="Sun S."/>
            <person name="Shen X."/>
            <person name="Li Y."/>
            <person name="Li Y."/>
            <person name="Wang S."/>
            <person name="Li R."/>
            <person name="Zhang H."/>
            <person name="Shen G."/>
            <person name="Guo B."/>
            <person name="Wei J."/>
            <person name="Xu J."/>
            <person name="St-Pierre B."/>
            <person name="Chen S."/>
            <person name="Sun C."/>
        </authorList>
    </citation>
    <scope>NUCLEOTIDE SEQUENCE [LARGE SCALE GENOMIC DNA]</scope>
</reference>
<comment type="caution">
    <text evidence="1">The sequence shown here is derived from an EMBL/GenBank/DDBJ whole genome shotgun (WGS) entry which is preliminary data.</text>
</comment>
<organism evidence="1 2">
    <name type="scientific">Catharanthus roseus</name>
    <name type="common">Madagascar periwinkle</name>
    <name type="synonym">Vinca rosea</name>
    <dbReference type="NCBI Taxonomy" id="4058"/>
    <lineage>
        <taxon>Eukaryota</taxon>
        <taxon>Viridiplantae</taxon>
        <taxon>Streptophyta</taxon>
        <taxon>Embryophyta</taxon>
        <taxon>Tracheophyta</taxon>
        <taxon>Spermatophyta</taxon>
        <taxon>Magnoliopsida</taxon>
        <taxon>eudicotyledons</taxon>
        <taxon>Gunneridae</taxon>
        <taxon>Pentapetalae</taxon>
        <taxon>asterids</taxon>
        <taxon>lamiids</taxon>
        <taxon>Gentianales</taxon>
        <taxon>Apocynaceae</taxon>
        <taxon>Rauvolfioideae</taxon>
        <taxon>Vinceae</taxon>
        <taxon>Catharanthinae</taxon>
        <taxon>Catharanthus</taxon>
    </lineage>
</organism>